<dbReference type="eggNOG" id="KOG3599">
    <property type="taxonomic scope" value="Eukaryota"/>
</dbReference>
<evidence type="ECO:0000256" key="1">
    <source>
        <dbReference type="ARBA" id="ARBA00004141"/>
    </source>
</evidence>
<evidence type="ECO:0000259" key="8">
    <source>
        <dbReference type="Pfam" id="PF08016"/>
    </source>
</evidence>
<feature type="transmembrane region" description="Helical" evidence="6">
    <location>
        <begin position="464"/>
        <end position="490"/>
    </location>
</feature>
<evidence type="ECO:0000256" key="4">
    <source>
        <dbReference type="ARBA" id="ARBA00022989"/>
    </source>
</evidence>
<dbReference type="GeneID" id="17303204"/>
<evidence type="ECO:0000313" key="10">
    <source>
        <dbReference type="EMBL" id="EKX46384.1"/>
    </source>
</evidence>
<feature type="domain" description="Polycystin cation channel PKD1/PKD2" evidence="8">
    <location>
        <begin position="309"/>
        <end position="495"/>
    </location>
</feature>
<feature type="domain" description="Polycystin" evidence="9">
    <location>
        <begin position="51"/>
        <end position="263"/>
    </location>
</feature>
<dbReference type="InterPro" id="IPR051223">
    <property type="entry name" value="Polycystin"/>
</dbReference>
<dbReference type="Pfam" id="PF08016">
    <property type="entry name" value="PKD_channel"/>
    <property type="match status" value="1"/>
</dbReference>
<organism evidence="10">
    <name type="scientific">Guillardia theta (strain CCMP2712)</name>
    <name type="common">Cryptophyte</name>
    <dbReference type="NCBI Taxonomy" id="905079"/>
    <lineage>
        <taxon>Eukaryota</taxon>
        <taxon>Cryptophyceae</taxon>
        <taxon>Pyrenomonadales</taxon>
        <taxon>Geminigeraceae</taxon>
        <taxon>Guillardia</taxon>
    </lineage>
</organism>
<evidence type="ECO:0000313" key="11">
    <source>
        <dbReference type="EnsemblProtists" id="EKX46384"/>
    </source>
</evidence>
<keyword evidence="3 6" id="KW-0812">Transmembrane</keyword>
<dbReference type="PANTHER" id="PTHR10877">
    <property type="entry name" value="POLYCYSTIN FAMILY MEMBER"/>
    <property type="match status" value="1"/>
</dbReference>
<dbReference type="AlphaFoldDB" id="L1JE27"/>
<dbReference type="OrthoDB" id="444119at2759"/>
<proteinExistence type="inferred from homology"/>
<dbReference type="GO" id="GO:0016020">
    <property type="term" value="C:membrane"/>
    <property type="evidence" value="ECO:0007669"/>
    <property type="project" value="UniProtKB-SubCell"/>
</dbReference>
<gene>
    <name evidence="10" type="ORF">GUITHDRAFT_138142</name>
</gene>
<reference evidence="12" key="2">
    <citation type="submission" date="2012-11" db="EMBL/GenBank/DDBJ databases">
        <authorList>
            <person name="Kuo A."/>
            <person name="Curtis B.A."/>
            <person name="Tanifuji G."/>
            <person name="Burki F."/>
            <person name="Gruber A."/>
            <person name="Irimia M."/>
            <person name="Maruyama S."/>
            <person name="Arias M.C."/>
            <person name="Ball S.G."/>
            <person name="Gile G.H."/>
            <person name="Hirakawa Y."/>
            <person name="Hopkins J.F."/>
            <person name="Rensing S.A."/>
            <person name="Schmutz J."/>
            <person name="Symeonidi A."/>
            <person name="Elias M."/>
            <person name="Eveleigh R.J."/>
            <person name="Herman E.K."/>
            <person name="Klute M.J."/>
            <person name="Nakayama T."/>
            <person name="Obornik M."/>
            <person name="Reyes-Prieto A."/>
            <person name="Armbrust E.V."/>
            <person name="Aves S.J."/>
            <person name="Beiko R.G."/>
            <person name="Coutinho P."/>
            <person name="Dacks J.B."/>
            <person name="Durnford D.G."/>
            <person name="Fast N.M."/>
            <person name="Green B.R."/>
            <person name="Grisdale C."/>
            <person name="Hempe F."/>
            <person name="Henrissat B."/>
            <person name="Hoppner M.P."/>
            <person name="Ishida K.-I."/>
            <person name="Kim E."/>
            <person name="Koreny L."/>
            <person name="Kroth P.G."/>
            <person name="Liu Y."/>
            <person name="Malik S.-B."/>
            <person name="Maier U.G."/>
            <person name="McRose D."/>
            <person name="Mock T."/>
            <person name="Neilson J.A."/>
            <person name="Onodera N.T."/>
            <person name="Poole A.M."/>
            <person name="Pritham E.J."/>
            <person name="Richards T.A."/>
            <person name="Rocap G."/>
            <person name="Roy S.W."/>
            <person name="Sarai C."/>
            <person name="Schaack S."/>
            <person name="Shirato S."/>
            <person name="Slamovits C.H."/>
            <person name="Spencer D.F."/>
            <person name="Suzuki S."/>
            <person name="Worden A.Z."/>
            <person name="Zauner S."/>
            <person name="Barry K."/>
            <person name="Bell C."/>
            <person name="Bharti A.K."/>
            <person name="Crow J.A."/>
            <person name="Grimwood J."/>
            <person name="Kramer R."/>
            <person name="Lindquist E."/>
            <person name="Lucas S."/>
            <person name="Salamov A."/>
            <person name="McFadden G.I."/>
            <person name="Lane C.E."/>
            <person name="Keeling P.J."/>
            <person name="Gray M.W."/>
            <person name="Grigoriev I.V."/>
            <person name="Archibald J.M."/>
        </authorList>
    </citation>
    <scope>NUCLEOTIDE SEQUENCE</scope>
    <source>
        <strain evidence="12">CCMP2712</strain>
    </source>
</reference>
<dbReference type="EnsemblProtists" id="EKX46384">
    <property type="protein sequence ID" value="EKX46384"/>
    <property type="gene ID" value="GUITHDRAFT_138142"/>
</dbReference>
<reference evidence="11" key="3">
    <citation type="submission" date="2015-06" db="UniProtKB">
        <authorList>
            <consortium name="EnsemblProtists"/>
        </authorList>
    </citation>
    <scope>IDENTIFICATION</scope>
</reference>
<dbReference type="Gene3D" id="1.10.287.70">
    <property type="match status" value="1"/>
</dbReference>
<comment type="similarity">
    <text evidence="2">Belongs to the polycystin family.</text>
</comment>
<evidence type="ECO:0000256" key="7">
    <source>
        <dbReference type="SAM" id="SignalP"/>
    </source>
</evidence>
<feature type="transmembrane region" description="Helical" evidence="6">
    <location>
        <begin position="406"/>
        <end position="426"/>
    </location>
</feature>
<evidence type="ECO:0000256" key="3">
    <source>
        <dbReference type="ARBA" id="ARBA00022692"/>
    </source>
</evidence>
<feature type="signal peptide" evidence="7">
    <location>
        <begin position="1"/>
        <end position="19"/>
    </location>
</feature>
<feature type="transmembrane region" description="Helical" evidence="6">
    <location>
        <begin position="320"/>
        <end position="338"/>
    </location>
</feature>
<dbReference type="KEGG" id="gtt:GUITHDRAFT_138142"/>
<feature type="transmembrane region" description="Helical" evidence="6">
    <location>
        <begin position="284"/>
        <end position="308"/>
    </location>
</feature>
<name>L1JE27_GUITC</name>
<dbReference type="PANTHER" id="PTHR10877:SF183">
    <property type="entry name" value="AT14535P-RELATED"/>
    <property type="match status" value="1"/>
</dbReference>
<dbReference type="RefSeq" id="XP_005833364.1">
    <property type="nucleotide sequence ID" value="XM_005833307.1"/>
</dbReference>
<evidence type="ECO:0000256" key="2">
    <source>
        <dbReference type="ARBA" id="ARBA00007200"/>
    </source>
</evidence>
<sequence length="659" mass="74542">MMWMLVYCLFLSLITSSSLLLYPIEEYRDQLALTRLTVDQEPTPLLPFHHDLLNISSVDDMWRWFISVLPHLINIPSLNSTVALAKPSRLMLQSPRLRQVRVAKQACDVPSRMSEHATAPDVAVNVQAKEDECIGDVAGGAVDRSPWRGVSWNGSHVQEQVLLYRSASELLTHSFTSMQSSSSTSYEGGGFVIDLPREQTEKVVTSVLTGLREIGWVDDKSKAIFLSWTVYDMLENVASSNLILFELRESGSVRVVTSYRSTKVIGLSSFITREVAVLTMRDRAAVVVDLLLLLVTLVSLLSLSVWMLRSAGRETVSKHGIDVVIVFLLITMLGFKIAKWISCERLLSGKQDWMDFEYLGWVDKQIRNFLSLVVIFSWLRGLEYLKEFSSHIDYISNAFILCKSNMISMSILLLILLFGFATAFHVSFGTIAPEYKHIFDSFTTAFKSLLTGVSFDDVVRNNPVLGSILALLYTITCVVIILTVFTTIIADAYDQTSRRDTRNLTPMQRQLLSLFITLHARVRQRPGRSDGEPQRLVVLSIDDENLHFDAPPMGTKELEESSGKQLQEHFHLLDEQEAQNLRSRLIARREFKEKLQLLAIQELEDWTSAELAQGPLPVHLQSASEKMASMTRDASKVEKATKELMMYLKRIERVLVPTP</sequence>
<keyword evidence="12" id="KW-1185">Reference proteome</keyword>
<evidence type="ECO:0000256" key="6">
    <source>
        <dbReference type="SAM" id="Phobius"/>
    </source>
</evidence>
<dbReference type="EMBL" id="JH992994">
    <property type="protein sequence ID" value="EKX46384.1"/>
    <property type="molecule type" value="Genomic_DNA"/>
</dbReference>
<dbReference type="Proteomes" id="UP000011087">
    <property type="component" value="Unassembled WGS sequence"/>
</dbReference>
<dbReference type="PaxDb" id="55529-EKX46384"/>
<dbReference type="OMA" id="WKENCIA"/>
<protein>
    <submittedName>
        <fullName evidence="10 11">Uncharacterized protein</fullName>
    </submittedName>
</protein>
<keyword evidence="4 6" id="KW-1133">Transmembrane helix</keyword>
<evidence type="ECO:0000256" key="5">
    <source>
        <dbReference type="ARBA" id="ARBA00023136"/>
    </source>
</evidence>
<evidence type="ECO:0000313" key="12">
    <source>
        <dbReference type="Proteomes" id="UP000011087"/>
    </source>
</evidence>
<comment type="subcellular location">
    <subcellularLocation>
        <location evidence="1">Membrane</location>
        <topology evidence="1">Multi-pass membrane protein</topology>
    </subcellularLocation>
</comment>
<evidence type="ECO:0000259" key="9">
    <source>
        <dbReference type="Pfam" id="PF20519"/>
    </source>
</evidence>
<dbReference type="InterPro" id="IPR013122">
    <property type="entry name" value="PKD1_2_channel"/>
</dbReference>
<dbReference type="HOGENOM" id="CLU_416490_0_0_1"/>
<accession>L1JE27</accession>
<dbReference type="InterPro" id="IPR046791">
    <property type="entry name" value="Polycystin_dom"/>
</dbReference>
<feature type="chain" id="PRO_5008771310" evidence="7">
    <location>
        <begin position="20"/>
        <end position="659"/>
    </location>
</feature>
<keyword evidence="5 6" id="KW-0472">Membrane</keyword>
<reference evidence="10 12" key="1">
    <citation type="journal article" date="2012" name="Nature">
        <title>Algal genomes reveal evolutionary mosaicism and the fate of nucleomorphs.</title>
        <authorList>
            <consortium name="DOE Joint Genome Institute"/>
            <person name="Curtis B.A."/>
            <person name="Tanifuji G."/>
            <person name="Burki F."/>
            <person name="Gruber A."/>
            <person name="Irimia M."/>
            <person name="Maruyama S."/>
            <person name="Arias M.C."/>
            <person name="Ball S.G."/>
            <person name="Gile G.H."/>
            <person name="Hirakawa Y."/>
            <person name="Hopkins J.F."/>
            <person name="Kuo A."/>
            <person name="Rensing S.A."/>
            <person name="Schmutz J."/>
            <person name="Symeonidi A."/>
            <person name="Elias M."/>
            <person name="Eveleigh R.J."/>
            <person name="Herman E.K."/>
            <person name="Klute M.J."/>
            <person name="Nakayama T."/>
            <person name="Obornik M."/>
            <person name="Reyes-Prieto A."/>
            <person name="Armbrust E.V."/>
            <person name="Aves S.J."/>
            <person name="Beiko R.G."/>
            <person name="Coutinho P."/>
            <person name="Dacks J.B."/>
            <person name="Durnford D.G."/>
            <person name="Fast N.M."/>
            <person name="Green B.R."/>
            <person name="Grisdale C.J."/>
            <person name="Hempel F."/>
            <person name="Henrissat B."/>
            <person name="Hoppner M.P."/>
            <person name="Ishida K."/>
            <person name="Kim E."/>
            <person name="Koreny L."/>
            <person name="Kroth P.G."/>
            <person name="Liu Y."/>
            <person name="Malik S.B."/>
            <person name="Maier U.G."/>
            <person name="McRose D."/>
            <person name="Mock T."/>
            <person name="Neilson J.A."/>
            <person name="Onodera N.T."/>
            <person name="Poole A.M."/>
            <person name="Pritham E.J."/>
            <person name="Richards T.A."/>
            <person name="Rocap G."/>
            <person name="Roy S.W."/>
            <person name="Sarai C."/>
            <person name="Schaack S."/>
            <person name="Shirato S."/>
            <person name="Slamovits C.H."/>
            <person name="Spencer D.F."/>
            <person name="Suzuki S."/>
            <person name="Worden A.Z."/>
            <person name="Zauner S."/>
            <person name="Barry K."/>
            <person name="Bell C."/>
            <person name="Bharti A.K."/>
            <person name="Crow J.A."/>
            <person name="Grimwood J."/>
            <person name="Kramer R."/>
            <person name="Lindquist E."/>
            <person name="Lucas S."/>
            <person name="Salamov A."/>
            <person name="McFadden G.I."/>
            <person name="Lane C.E."/>
            <person name="Keeling P.J."/>
            <person name="Gray M.W."/>
            <person name="Grigoriev I.V."/>
            <person name="Archibald J.M."/>
        </authorList>
    </citation>
    <scope>NUCLEOTIDE SEQUENCE</scope>
    <source>
        <strain evidence="10 12">CCMP2712</strain>
    </source>
</reference>
<keyword evidence="7" id="KW-0732">Signal</keyword>
<dbReference type="Pfam" id="PF20519">
    <property type="entry name" value="Polycystin_dom"/>
    <property type="match status" value="1"/>
</dbReference>